<dbReference type="PANTHER" id="PTHR21198">
    <property type="entry name" value="GLUTAMATE RACEMASE"/>
    <property type="match status" value="1"/>
</dbReference>
<keyword evidence="4" id="KW-1185">Reference proteome</keyword>
<dbReference type="RefSeq" id="WP_151572278.1">
    <property type="nucleotide sequence ID" value="NZ_WBOT01000001.1"/>
</dbReference>
<evidence type="ECO:0000256" key="2">
    <source>
        <dbReference type="ARBA" id="ARBA00023235"/>
    </source>
</evidence>
<evidence type="ECO:0000313" key="3">
    <source>
        <dbReference type="EMBL" id="KAB2335663.1"/>
    </source>
</evidence>
<accession>A0A7V7RQE8</accession>
<proteinExistence type="inferred from homology"/>
<comment type="caution">
    <text evidence="3">The sequence shown here is derived from an EMBL/GenBank/DDBJ whole genome shotgun (WGS) entry which is preliminary data.</text>
</comment>
<dbReference type="PROSITE" id="PS00924">
    <property type="entry name" value="ASP_GLU_RACEMASE_2"/>
    <property type="match status" value="1"/>
</dbReference>
<keyword evidence="2" id="KW-0413">Isomerase</keyword>
<evidence type="ECO:0000313" key="4">
    <source>
        <dbReference type="Proteomes" id="UP000441354"/>
    </source>
</evidence>
<dbReference type="AlphaFoldDB" id="A0A7V7RQE8"/>
<comment type="similarity">
    <text evidence="1">Belongs to the aspartate/glutamate racemases family.</text>
</comment>
<dbReference type="InterPro" id="IPR018187">
    <property type="entry name" value="Asp/Glu_racemase_AS_1"/>
</dbReference>
<dbReference type="InterPro" id="IPR033134">
    <property type="entry name" value="Asp/Glu_racemase_AS_2"/>
</dbReference>
<organism evidence="3 4">
    <name type="scientific">Bacillus mesophilum</name>
    <dbReference type="NCBI Taxonomy" id="1071718"/>
    <lineage>
        <taxon>Bacteria</taxon>
        <taxon>Bacillati</taxon>
        <taxon>Bacillota</taxon>
        <taxon>Bacilli</taxon>
        <taxon>Bacillales</taxon>
        <taxon>Bacillaceae</taxon>
        <taxon>Bacillus</taxon>
    </lineage>
</organism>
<dbReference type="PANTHER" id="PTHR21198:SF7">
    <property type="entry name" value="ASPARTATE-GLUTAMATE RACEMASE FAMILY"/>
    <property type="match status" value="1"/>
</dbReference>
<gene>
    <name evidence="3" type="ORF">F7732_03575</name>
</gene>
<dbReference type="Gene3D" id="3.40.50.1860">
    <property type="match status" value="2"/>
</dbReference>
<dbReference type="Pfam" id="PF01177">
    <property type="entry name" value="Asp_Glu_race"/>
    <property type="match status" value="1"/>
</dbReference>
<protein>
    <submittedName>
        <fullName evidence="3">Aspartate/glutamate racemase family protein</fullName>
    </submittedName>
</protein>
<reference evidence="3 4" key="1">
    <citation type="journal article" date="2014" name="Arch. Microbiol.">
        <title>Bacillus mesophilum sp. nov., strain IITR-54T, a novel 4-chlorobiphenyl dechlorinating bacterium.</title>
        <authorList>
            <person name="Manickam N."/>
            <person name="Singh N.K."/>
            <person name="Bajaj A."/>
            <person name="Kumar R.M."/>
            <person name="Kaur G."/>
            <person name="Kaur N."/>
            <person name="Bala M."/>
            <person name="Kumar A."/>
            <person name="Mayilraj S."/>
        </authorList>
    </citation>
    <scope>NUCLEOTIDE SEQUENCE [LARGE SCALE GENOMIC DNA]</scope>
    <source>
        <strain evidence="3 4">IITR-54</strain>
    </source>
</reference>
<dbReference type="PROSITE" id="PS00923">
    <property type="entry name" value="ASP_GLU_RACEMASE_1"/>
    <property type="match status" value="1"/>
</dbReference>
<name>A0A7V7RQE8_9BACI</name>
<dbReference type="GO" id="GO:0047661">
    <property type="term" value="F:amino-acid racemase activity"/>
    <property type="evidence" value="ECO:0007669"/>
    <property type="project" value="InterPro"/>
</dbReference>
<dbReference type="OrthoDB" id="9803739at2"/>
<dbReference type="SUPFAM" id="SSF53681">
    <property type="entry name" value="Aspartate/glutamate racemase"/>
    <property type="match status" value="2"/>
</dbReference>
<dbReference type="EMBL" id="WBOT01000001">
    <property type="protein sequence ID" value="KAB2335663.1"/>
    <property type="molecule type" value="Genomic_DNA"/>
</dbReference>
<dbReference type="Proteomes" id="UP000441354">
    <property type="component" value="Unassembled WGS sequence"/>
</dbReference>
<dbReference type="InterPro" id="IPR001920">
    <property type="entry name" value="Asp/Glu_race"/>
</dbReference>
<sequence length="235" mass="26107">MKTIGLIGGLSWESTSEYYRIINTAVKNKLGGLHSAKCLIHSFNFEEIADMQRTGKWKKATESMVEAAVKLEQAGAEVIVICTNTMHKMAKEVQEAVTVPLIHIAESTASAIKQQGIKKVALLGTAFTMEQPFYKDILSKHGIETIIPNEADRKMVHSVIFDELCQGRFLEESRVKYQELISKLEAEGAEGVILGCTEIPLLIKQEHSSLPLLDTTYLHAMAAVEYAMDLEFYSA</sequence>
<dbReference type="InterPro" id="IPR004380">
    <property type="entry name" value="Asp_race"/>
</dbReference>
<evidence type="ECO:0000256" key="1">
    <source>
        <dbReference type="ARBA" id="ARBA00007847"/>
    </source>
</evidence>
<dbReference type="InterPro" id="IPR015942">
    <property type="entry name" value="Asp/Glu/hydantoin_racemase"/>
</dbReference>
<dbReference type="NCBIfam" id="TIGR00035">
    <property type="entry name" value="asp_race"/>
    <property type="match status" value="1"/>
</dbReference>